<accession>A0A2N0PED7</accession>
<gene>
    <name evidence="2" type="ORF">RhiirA5_486179</name>
</gene>
<evidence type="ECO:0000256" key="1">
    <source>
        <dbReference type="SAM" id="MobiDB-lite"/>
    </source>
</evidence>
<organism evidence="2 3">
    <name type="scientific">Rhizophagus irregularis</name>
    <dbReference type="NCBI Taxonomy" id="588596"/>
    <lineage>
        <taxon>Eukaryota</taxon>
        <taxon>Fungi</taxon>
        <taxon>Fungi incertae sedis</taxon>
        <taxon>Mucoromycota</taxon>
        <taxon>Glomeromycotina</taxon>
        <taxon>Glomeromycetes</taxon>
        <taxon>Glomerales</taxon>
        <taxon>Glomeraceae</taxon>
        <taxon>Rhizophagus</taxon>
    </lineage>
</organism>
<proteinExistence type="predicted"/>
<feature type="compositionally biased region" description="Basic residues" evidence="1">
    <location>
        <begin position="155"/>
        <end position="166"/>
    </location>
</feature>
<name>A0A2N0PED7_9GLOM</name>
<feature type="region of interest" description="Disordered" evidence="1">
    <location>
        <begin position="134"/>
        <end position="167"/>
    </location>
</feature>
<dbReference type="VEuPathDB" id="FungiDB:RhiirFUN_024374"/>
<reference evidence="2 3" key="1">
    <citation type="submission" date="2016-04" db="EMBL/GenBank/DDBJ databases">
        <title>Genome analyses suggest a sexual origin of heterokaryosis in a supposedly ancient asexual fungus.</title>
        <authorList>
            <person name="Ropars J."/>
            <person name="Sedzielewska K."/>
            <person name="Noel J."/>
            <person name="Charron P."/>
            <person name="Farinelli L."/>
            <person name="Marton T."/>
            <person name="Kruger M."/>
            <person name="Pelin A."/>
            <person name="Brachmann A."/>
            <person name="Corradi N."/>
        </authorList>
    </citation>
    <scope>NUCLEOTIDE SEQUENCE [LARGE SCALE GENOMIC DNA]</scope>
    <source>
        <strain evidence="2 3">A5</strain>
    </source>
</reference>
<protein>
    <submittedName>
        <fullName evidence="2">Uncharacterized protein</fullName>
    </submittedName>
</protein>
<dbReference type="Proteomes" id="UP000232722">
    <property type="component" value="Unassembled WGS sequence"/>
</dbReference>
<evidence type="ECO:0000313" key="2">
    <source>
        <dbReference type="EMBL" id="PKC05177.1"/>
    </source>
</evidence>
<dbReference type="EMBL" id="LLXJ01000908">
    <property type="protein sequence ID" value="PKC05177.1"/>
    <property type="molecule type" value="Genomic_DNA"/>
</dbReference>
<dbReference type="VEuPathDB" id="FungiDB:FUN_000363"/>
<evidence type="ECO:0000313" key="3">
    <source>
        <dbReference type="Proteomes" id="UP000232722"/>
    </source>
</evidence>
<reference evidence="2 3" key="2">
    <citation type="submission" date="2017-09" db="EMBL/GenBank/DDBJ databases">
        <title>Extensive intraspecific genome diversity in a model arbuscular mycorrhizal fungus.</title>
        <authorList>
            <person name="Chen E.C."/>
            <person name="Morin E."/>
            <person name="Beaudet D."/>
            <person name="Noel J."/>
            <person name="Ndikumana S."/>
            <person name="Charron P."/>
            <person name="St-Onge C."/>
            <person name="Giorgi J."/>
            <person name="Grigoriev I.V."/>
            <person name="Roux C."/>
            <person name="Martin F.M."/>
            <person name="Corradi N."/>
        </authorList>
    </citation>
    <scope>NUCLEOTIDE SEQUENCE [LARGE SCALE GENOMIC DNA]</scope>
    <source>
        <strain evidence="2 3">A5</strain>
    </source>
</reference>
<dbReference type="AlphaFoldDB" id="A0A2N0PED7"/>
<comment type="caution">
    <text evidence="2">The sequence shown here is derived from an EMBL/GenBank/DDBJ whole genome shotgun (WGS) entry which is preliminary data.</text>
</comment>
<feature type="region of interest" description="Disordered" evidence="1">
    <location>
        <begin position="233"/>
        <end position="252"/>
    </location>
</feature>
<sequence length="416" mass="49923">MESAYKFTEYRYRFLKETKNSFSADSRTMVKGQERAQRDVSLSKTEQNFLESIRNDAVRRIETIKDIVLKCSATSFDIYIDEIKRLSWENSKLREELRKKDHMMDKKGKLEKTQEQIISQKNEQIRKISQEVEKTRSELNKVKTGVNKEIDQPKKSKKGRSTSNRRKREEILERYQFYPKIPVMIYRSRRHMTYFSTIYQNIGARRRQPLRKSKSPDEEEVVEIIKNWRVRDENTPDHTDMSRQKGELSSLKKDNVAPDEVVDIIKDYRTTNKIKYVQYQESTHNCSLVDKLMEVKDIFDQTSNEMEWERINTEALHLVSKENKINSMEKAKEWAMEKNNFFLLGQRIISLAEKMKIFQEYTTLNDNFKQRLENENRYQDEKKTGEKRPILESLSKWSDLEDEEKRNKAFTAMYKE</sequence>
<feature type="compositionally biased region" description="Basic and acidic residues" evidence="1">
    <location>
        <begin position="134"/>
        <end position="154"/>
    </location>
</feature>
<dbReference type="VEuPathDB" id="FungiDB:RhiirA1_481812"/>